<dbReference type="STRING" id="72664.V4K9M4"/>
<dbReference type="Gramene" id="ESQ34370">
    <property type="protein sequence ID" value="ESQ34370"/>
    <property type="gene ID" value="EUTSA_v10009549mg"/>
</dbReference>
<sequence>MAGESVQPTLTEGYAKEYIAAVKQALIDEPEKYDEFYKILLYVVDHRADEVACYARVGEILKDHQNLLRGFNSFLPPESKITIPLEAKTTIMTSKAKKTIKPLDDDDDHKVLSQSQTMAATRVARELTLGDALPYIATVNEAFRDEPGKKKEFLKILNDYRYQRFDRTNTIAKLKELMKEHPKLLLGFNVFLPDEDKITIIPKITITNLSKIKITIHPKTKRTIPPESKRTIPPEANKGLCQFQNIDERRLPTMLETDHERAYEEIMNNKYHRKQIQLLAEASQLAIPTEANRTILTEAENHGAESNCTKRKREESEEPSFFDKLKTRFQRLDVHVVKSYCEIMKTFKEGKKSKTEVHKEGGTIALRDARDLMGKKTFFIYFGYQRVRPFYVQRVMELMKERRVDNISTVASVKELMKEHRKLFPGFRFLLPAEDNITIPPEVDRSHRTVPPPQANNITIILKAKRTISPEAEKYAESNYSKRKRPESDEPSFMNKLKTRFRTLDTDLVESFREIMKKCKEGKKSQKDVHGEVVDLLYYHEDLLAHFSRLHYQKHI</sequence>
<dbReference type="FunFam" id="1.20.1160.11:FF:000001">
    <property type="entry name" value="Paired amphipathic helix protein Sin3"/>
    <property type="match status" value="1"/>
</dbReference>
<dbReference type="Pfam" id="PF02671">
    <property type="entry name" value="PAH"/>
    <property type="match status" value="3"/>
</dbReference>
<evidence type="ECO:0000313" key="7">
    <source>
        <dbReference type="Proteomes" id="UP000030689"/>
    </source>
</evidence>
<reference evidence="6 7" key="1">
    <citation type="journal article" date="2013" name="Front. Plant Sci.">
        <title>The Reference Genome of the Halophytic Plant Eutrema salsugineum.</title>
        <authorList>
            <person name="Yang R."/>
            <person name="Jarvis D.E."/>
            <person name="Chen H."/>
            <person name="Beilstein M.A."/>
            <person name="Grimwood J."/>
            <person name="Jenkins J."/>
            <person name="Shu S."/>
            <person name="Prochnik S."/>
            <person name="Xin M."/>
            <person name="Ma C."/>
            <person name="Schmutz J."/>
            <person name="Wing R.A."/>
            <person name="Mitchell-Olds T."/>
            <person name="Schumaker K.S."/>
            <person name="Wang X."/>
        </authorList>
    </citation>
    <scope>NUCLEOTIDE SEQUENCE [LARGE SCALE GENOMIC DNA]</scope>
</reference>
<keyword evidence="7" id="KW-1185">Reference proteome</keyword>
<evidence type="ECO:0000256" key="5">
    <source>
        <dbReference type="SAM" id="MobiDB-lite"/>
    </source>
</evidence>
<dbReference type="Gene3D" id="1.20.1160.11">
    <property type="entry name" value="Paired amphipathic helix"/>
    <property type="match status" value="4"/>
</dbReference>
<evidence type="ECO:0000313" key="6">
    <source>
        <dbReference type="EMBL" id="ESQ34370.1"/>
    </source>
</evidence>
<evidence type="ECO:0008006" key="8">
    <source>
        <dbReference type="Google" id="ProtNLM"/>
    </source>
</evidence>
<dbReference type="GO" id="GO:0000785">
    <property type="term" value="C:chromatin"/>
    <property type="evidence" value="ECO:0007669"/>
    <property type="project" value="TreeGrafter"/>
</dbReference>
<dbReference type="InterPro" id="IPR003822">
    <property type="entry name" value="PAH"/>
</dbReference>
<evidence type="ECO:0000256" key="3">
    <source>
        <dbReference type="ARBA" id="ARBA00023242"/>
    </source>
</evidence>
<proteinExistence type="predicted"/>
<feature type="region of interest" description="Disordered" evidence="5">
    <location>
        <begin position="473"/>
        <end position="493"/>
    </location>
</feature>
<protein>
    <recommendedName>
        <fullName evidence="8">Histone deacetylase interacting domain-containing protein</fullName>
    </recommendedName>
</protein>
<dbReference type="Proteomes" id="UP000030689">
    <property type="component" value="Unassembled WGS sequence"/>
</dbReference>
<dbReference type="InterPro" id="IPR039774">
    <property type="entry name" value="Sin3-like"/>
</dbReference>
<dbReference type="SUPFAM" id="SSF47762">
    <property type="entry name" value="PAH2 domain"/>
    <property type="match status" value="4"/>
</dbReference>
<accession>V4K9M4</accession>
<evidence type="ECO:0000256" key="4">
    <source>
        <dbReference type="PROSITE-ProRule" id="PRU00810"/>
    </source>
</evidence>
<dbReference type="InterPro" id="IPR036600">
    <property type="entry name" value="PAH_sf"/>
</dbReference>
<keyword evidence="3 4" id="KW-0539">Nucleus</keyword>
<dbReference type="KEGG" id="eus:EUTSA_v10009549mg"/>
<evidence type="ECO:0000256" key="1">
    <source>
        <dbReference type="ARBA" id="ARBA00004123"/>
    </source>
</evidence>
<dbReference type="eggNOG" id="KOG4204">
    <property type="taxonomic scope" value="Eukaryota"/>
</dbReference>
<keyword evidence="2" id="KW-0678">Repressor</keyword>
<dbReference type="GO" id="GO:0000122">
    <property type="term" value="P:negative regulation of transcription by RNA polymerase II"/>
    <property type="evidence" value="ECO:0007669"/>
    <property type="project" value="TreeGrafter"/>
</dbReference>
<comment type="subcellular location">
    <subcellularLocation>
        <location evidence="1 4">Nucleus</location>
    </subcellularLocation>
</comment>
<dbReference type="EMBL" id="KI517683">
    <property type="protein sequence ID" value="ESQ34370.1"/>
    <property type="molecule type" value="Genomic_DNA"/>
</dbReference>
<name>V4K9M4_EUTSA</name>
<evidence type="ECO:0000256" key="2">
    <source>
        <dbReference type="ARBA" id="ARBA00022491"/>
    </source>
</evidence>
<dbReference type="PANTHER" id="PTHR12346:SF0">
    <property type="entry name" value="SIN3A, ISOFORM G"/>
    <property type="match status" value="1"/>
</dbReference>
<dbReference type="PANTHER" id="PTHR12346">
    <property type="entry name" value="SIN3B-RELATED"/>
    <property type="match status" value="1"/>
</dbReference>
<organism evidence="6 7">
    <name type="scientific">Eutrema salsugineum</name>
    <name type="common">Saltwater cress</name>
    <name type="synonym">Sisymbrium salsugineum</name>
    <dbReference type="NCBI Taxonomy" id="72664"/>
    <lineage>
        <taxon>Eukaryota</taxon>
        <taxon>Viridiplantae</taxon>
        <taxon>Streptophyta</taxon>
        <taxon>Embryophyta</taxon>
        <taxon>Tracheophyta</taxon>
        <taxon>Spermatophyta</taxon>
        <taxon>Magnoliopsida</taxon>
        <taxon>eudicotyledons</taxon>
        <taxon>Gunneridae</taxon>
        <taxon>Pentapetalae</taxon>
        <taxon>rosids</taxon>
        <taxon>malvids</taxon>
        <taxon>Brassicales</taxon>
        <taxon>Brassicaceae</taxon>
        <taxon>Eutremeae</taxon>
        <taxon>Eutrema</taxon>
    </lineage>
</organism>
<dbReference type="GO" id="GO:0000118">
    <property type="term" value="C:histone deacetylase complex"/>
    <property type="evidence" value="ECO:0007669"/>
    <property type="project" value="TreeGrafter"/>
</dbReference>
<dbReference type="FunFam" id="1.20.1160.11:FF:000009">
    <property type="entry name" value="F3I6.18 protein"/>
    <property type="match status" value="1"/>
</dbReference>
<dbReference type="GO" id="GO:0003714">
    <property type="term" value="F:transcription corepressor activity"/>
    <property type="evidence" value="ECO:0007669"/>
    <property type="project" value="InterPro"/>
</dbReference>
<gene>
    <name evidence="6" type="ORF">EUTSA_v10009549mg</name>
</gene>
<dbReference type="PROSITE" id="PS51477">
    <property type="entry name" value="PAH"/>
    <property type="match status" value="3"/>
</dbReference>
<dbReference type="AlphaFoldDB" id="V4K9M4"/>